<dbReference type="Gene3D" id="2.180.10.10">
    <property type="entry name" value="RHS repeat-associated core"/>
    <property type="match status" value="2"/>
</dbReference>
<dbReference type="InterPro" id="IPR053422">
    <property type="entry name" value="RHS_domain"/>
</dbReference>
<evidence type="ECO:0000256" key="2">
    <source>
        <dbReference type="ARBA" id="ARBA00022737"/>
    </source>
</evidence>
<comment type="similarity">
    <text evidence="1">Belongs to the RHS family.</text>
</comment>
<dbReference type="InterPro" id="IPR001826">
    <property type="entry name" value="RHS"/>
</dbReference>
<sequence>MGGGKPAARQGDMTRKGLDIVQGSAGVLIGAPTGVACSVCPGGITYANPVNPVLGAKVLPGETDLALPCPLPFILFRAYSSYRTRTPAPVGVFGPGWKAPFDIRLQIRDEGLILNDSGGRSIHFEPLFPGEISYSRSESLWLARGGVAAQHSSQPLSALWQVLPEDVRLSPHVYLATNSLQGPWWILSWPEPPAYRVLTVVVDGFGRSLTFHRAAEGDVAGAVTGVTDGAGRRFHMALSTQAQRAEASRKQRASSLSSPASPRSVSSSQVFPDTLPAGTEYGADNGIRLEAVWLTHDPAYPDEQPTAPLARYTYTAGGELRAVYDRSGTQVRGFTYDAEHAGRMVAHHYAGRPESRYRYDDTGRVTEQVNPEGLDYRFEYGESRVIITDSLNRREVLYTEGEGGLKRVVKKEHADGSITRSEYDEAGRLKAQTDAAGRRTEYRLHMASGKLTSVVLPDGRTVRYGYNNQLQLTSVTYPDGLRSSRKYDRQGRLAEETSRNGNITRWFYDSSRSGLPCAVEDGTGVRRRITRNRYGQLQAFTDCSGYTTRYEYDRYGQQIAVHREEGISTYSSYNPRGQLVSQRDAQGRETRYEYSAAGDLTAIVAPDGSRSEIQYDAWGKAVSTTQGGLTRSMGYDAAGRITVLTNENGSQSTFRYDPVDRLTEQRGFDGRTQRYQYDLTGKLTQSEDEGLITLWHYDASDRITRRTVNGEPAEQWQYDDHGWLTEISHLSEGHRVAVHYGYDDKGRLTGERQTVETPETGEMLWEHETGHAYSEQGLATRQEPDGLPPVEWLTYGSGYLAGMKLGGTPLVEYTRDRLHRETARSFGGEAYELATAWNTSGQLRSRHLNLPQLDRDYDWNDNGQLIRISGPQESREYRYSDTGRLTGVHTTAANLDIDIPYATDPAGNRLPDPELHPDSTLTAWPDNRIAEDAHYVYRYDEYGRLAEKTDRIPEGVIRMHDERTHHYHYDSQHRLVFYTRIQHGEPQVESRYLYDPLGRRTGKRVWRRERDLTGWMSLSRKPEVTWYGWDGDRLTTIQTGTTRIQTVYQPGSFTPLLRIETENGEQAKARHRSLAEVLQEDTGVTLPAELSVMLGRLERELRAGAVSAESEAWLAQCGLTAEQMAAQLEAEYIPERKLHLYHCDHRGLPLALISPEGETAWQGEYDEWGNLLGETSAQHLQQSLRLPGQQYDEESGLYYNRNRYYDPLQGRYITQDPIGLRGEWNLYKYPLNPVRFIDSLGLKFHVNGDPSDFNQAVEYLKQDSQMKETIDFLSSSEETINIEYIEGTNVRFNSNNMTIYWNSRASLFCSTELNSKSQSPALGLGHEFTHAQYCLLDKENFMALLSRTDKKYENKEEARVITIIESRAAKTLGECTRGAHSGLPFYRVDGPLQTMKITGTPE</sequence>
<dbReference type="PANTHER" id="PTHR32305">
    <property type="match status" value="1"/>
</dbReference>
<dbReference type="PRINTS" id="PR00394">
    <property type="entry name" value="RHSPROTEIN"/>
</dbReference>
<organism evidence="7 8">
    <name type="scientific">Shigella sonnei</name>
    <dbReference type="NCBI Taxonomy" id="624"/>
    <lineage>
        <taxon>Bacteria</taxon>
        <taxon>Pseudomonadati</taxon>
        <taxon>Pseudomonadota</taxon>
        <taxon>Gammaproteobacteria</taxon>
        <taxon>Enterobacterales</taxon>
        <taxon>Enterobacteriaceae</taxon>
        <taxon>Shigella</taxon>
    </lineage>
</organism>
<evidence type="ECO:0000313" key="8">
    <source>
        <dbReference type="Proteomes" id="UP000194501"/>
    </source>
</evidence>
<feature type="domain" description="Teneurin-like YD-shell" evidence="6">
    <location>
        <begin position="629"/>
        <end position="749"/>
    </location>
</feature>
<evidence type="ECO:0000256" key="1">
    <source>
        <dbReference type="ARBA" id="ARBA00009455"/>
    </source>
</evidence>
<feature type="domain" description="DUF6531" evidence="5">
    <location>
        <begin position="48"/>
        <end position="124"/>
    </location>
</feature>
<protein>
    <submittedName>
        <fullName evidence="7">Type IV secretion protein Rhs</fullName>
    </submittedName>
</protein>
<evidence type="ECO:0000259" key="4">
    <source>
        <dbReference type="Pfam" id="PF03527"/>
    </source>
</evidence>
<feature type="region of interest" description="Disordered" evidence="3">
    <location>
        <begin position="239"/>
        <end position="277"/>
    </location>
</feature>
<proteinExistence type="inferred from homology"/>
<evidence type="ECO:0000256" key="3">
    <source>
        <dbReference type="SAM" id="MobiDB-lite"/>
    </source>
</evidence>
<dbReference type="NCBIfam" id="NF041261">
    <property type="entry name" value="RHS_core"/>
    <property type="match status" value="1"/>
</dbReference>
<feature type="compositionally biased region" description="Low complexity" evidence="3">
    <location>
        <begin position="253"/>
        <end position="270"/>
    </location>
</feature>
<dbReference type="PANTHER" id="PTHR32305:SF15">
    <property type="entry name" value="PROTEIN RHSA-RELATED"/>
    <property type="match status" value="1"/>
</dbReference>
<dbReference type="InterPro" id="IPR050708">
    <property type="entry name" value="T6SS_VgrG/RHS"/>
</dbReference>
<dbReference type="InterPro" id="IPR031325">
    <property type="entry name" value="RHS_repeat"/>
</dbReference>
<dbReference type="InterPro" id="IPR006530">
    <property type="entry name" value="YD"/>
</dbReference>
<dbReference type="NCBIfam" id="TIGR01643">
    <property type="entry name" value="YD_repeat_2x"/>
    <property type="match status" value="6"/>
</dbReference>
<dbReference type="InterPro" id="IPR045351">
    <property type="entry name" value="DUF6531"/>
</dbReference>
<dbReference type="InterPro" id="IPR056823">
    <property type="entry name" value="TEN-like_YD-shell"/>
</dbReference>
<dbReference type="EMBL" id="CP019689">
    <property type="protein sequence ID" value="ARS06855.1"/>
    <property type="molecule type" value="Genomic_DNA"/>
</dbReference>
<dbReference type="Pfam" id="PF25023">
    <property type="entry name" value="TEN_YD-shell"/>
    <property type="match status" value="1"/>
</dbReference>
<dbReference type="Pfam" id="PF05593">
    <property type="entry name" value="RHS_repeat"/>
    <property type="match status" value="5"/>
</dbReference>
<dbReference type="NCBIfam" id="TIGR03696">
    <property type="entry name" value="Rhs_assc_core"/>
    <property type="match status" value="1"/>
</dbReference>
<dbReference type="InterPro" id="IPR022385">
    <property type="entry name" value="Rhs_assc_core"/>
</dbReference>
<dbReference type="Pfam" id="PF20148">
    <property type="entry name" value="DUF6531"/>
    <property type="match status" value="1"/>
</dbReference>
<reference evidence="7 8" key="1">
    <citation type="submission" date="2017-02" db="EMBL/GenBank/DDBJ databases">
        <authorList>
            <person name="Svab D."/>
            <person name="Balint B."/>
            <person name="Maroti G."/>
            <person name="Vasarhelyi B."/>
            <person name="Horvath B."/>
            <person name="Toth I."/>
        </authorList>
    </citation>
    <scope>NUCLEOTIDE SEQUENCE [LARGE SCALE GENOMIC DNA]</scope>
    <source>
        <strain evidence="7">75/02</strain>
    </source>
</reference>
<dbReference type="Proteomes" id="UP000194501">
    <property type="component" value="Chromosome"/>
</dbReference>
<keyword evidence="2" id="KW-0677">Repeat</keyword>
<accession>A0AAU8W349</accession>
<name>A0AAU8W349_SHISO</name>
<dbReference type="Pfam" id="PF03527">
    <property type="entry name" value="RHS"/>
    <property type="match status" value="1"/>
</dbReference>
<evidence type="ECO:0000313" key="7">
    <source>
        <dbReference type="EMBL" id="ARS06855.1"/>
    </source>
</evidence>
<dbReference type="RefSeq" id="WP_000508696.1">
    <property type="nucleotide sequence ID" value="NZ_CATNOD010000195.1"/>
</dbReference>
<gene>
    <name evidence="7" type="ORF">BZ172_17045</name>
</gene>
<feature type="domain" description="RHS protein conserved region" evidence="4">
    <location>
        <begin position="1139"/>
        <end position="1174"/>
    </location>
</feature>
<dbReference type="Gene3D" id="3.90.930.1">
    <property type="match status" value="1"/>
</dbReference>
<evidence type="ECO:0000259" key="5">
    <source>
        <dbReference type="Pfam" id="PF20148"/>
    </source>
</evidence>
<evidence type="ECO:0000259" key="6">
    <source>
        <dbReference type="Pfam" id="PF25023"/>
    </source>
</evidence>